<accession>A0A2W7NW95</accession>
<organism evidence="1 2">
    <name type="scientific">Palleronia aestuarii</name>
    <dbReference type="NCBI Taxonomy" id="568105"/>
    <lineage>
        <taxon>Bacteria</taxon>
        <taxon>Pseudomonadati</taxon>
        <taxon>Pseudomonadota</taxon>
        <taxon>Alphaproteobacteria</taxon>
        <taxon>Rhodobacterales</taxon>
        <taxon>Roseobacteraceae</taxon>
        <taxon>Palleronia</taxon>
    </lineage>
</organism>
<dbReference type="EMBL" id="QKZL01000004">
    <property type="protein sequence ID" value="PZX17576.1"/>
    <property type="molecule type" value="Genomic_DNA"/>
</dbReference>
<dbReference type="RefSeq" id="WP_170133860.1">
    <property type="nucleotide sequence ID" value="NZ_QKZL01000004.1"/>
</dbReference>
<dbReference type="Proteomes" id="UP000248916">
    <property type="component" value="Unassembled WGS sequence"/>
</dbReference>
<evidence type="ECO:0000313" key="2">
    <source>
        <dbReference type="Proteomes" id="UP000248916"/>
    </source>
</evidence>
<gene>
    <name evidence="1" type="ORF">LX81_01301</name>
</gene>
<keyword evidence="2" id="KW-1185">Reference proteome</keyword>
<reference evidence="1 2" key="1">
    <citation type="submission" date="2018-06" db="EMBL/GenBank/DDBJ databases">
        <title>Genomic Encyclopedia of Archaeal and Bacterial Type Strains, Phase II (KMG-II): from individual species to whole genera.</title>
        <authorList>
            <person name="Goeker M."/>
        </authorList>
    </citation>
    <scope>NUCLEOTIDE SEQUENCE [LARGE SCALE GENOMIC DNA]</scope>
    <source>
        <strain evidence="1 2">DSM 22009</strain>
    </source>
</reference>
<proteinExistence type="predicted"/>
<protein>
    <submittedName>
        <fullName evidence="1">Uncharacterized protein</fullName>
    </submittedName>
</protein>
<dbReference type="AlphaFoldDB" id="A0A2W7NW95"/>
<sequence length="50" mass="6213">MRERLLSLVEALLDYGPDPVSQRYYEWKTRLYQKLAREQVAQTYIPRRRR</sequence>
<comment type="caution">
    <text evidence="1">The sequence shown here is derived from an EMBL/GenBank/DDBJ whole genome shotgun (WGS) entry which is preliminary data.</text>
</comment>
<name>A0A2W7NW95_9RHOB</name>
<evidence type="ECO:0000313" key="1">
    <source>
        <dbReference type="EMBL" id="PZX17576.1"/>
    </source>
</evidence>